<accession>A0A2M6WJ98</accession>
<evidence type="ECO:0000313" key="1">
    <source>
        <dbReference type="EMBL" id="PIT92862.1"/>
    </source>
</evidence>
<dbReference type="Proteomes" id="UP000228635">
    <property type="component" value="Unassembled WGS sequence"/>
</dbReference>
<dbReference type="AlphaFoldDB" id="A0A2M6WJ98"/>
<name>A0A2M6WJ98_9BACT</name>
<protein>
    <submittedName>
        <fullName evidence="1">Uncharacterized protein</fullName>
    </submittedName>
</protein>
<dbReference type="EMBL" id="PFBA01000003">
    <property type="protein sequence ID" value="PIT92862.1"/>
    <property type="molecule type" value="Genomic_DNA"/>
</dbReference>
<sequence>MLEVNEITDRLGKGVDEKIKGSVAAFLIHKFTTNGFCEGHMNEEGEDRHGLPYPWIEVYAPEPEGWKESEEEKREWTVNNFRQQQRMMEFLEEFYKGRETPFDAQLAFDGIGVFGGFRVQSFGAKMTAILTPEEKKQKLELYQKEMGDFSKFLKDRHFSKK</sequence>
<gene>
    <name evidence="1" type="ORF">COU08_00230</name>
</gene>
<organism evidence="1 2">
    <name type="scientific">Candidatus Harrisonbacteria bacterium CG10_big_fil_rev_8_21_14_0_10_42_17</name>
    <dbReference type="NCBI Taxonomy" id="1974584"/>
    <lineage>
        <taxon>Bacteria</taxon>
        <taxon>Candidatus Harrisoniibacteriota</taxon>
    </lineage>
</organism>
<reference evidence="2" key="1">
    <citation type="submission" date="2017-09" db="EMBL/GenBank/DDBJ databases">
        <title>Depth-based differentiation of microbial function through sediment-hosted aquifers and enrichment of novel symbionts in the deep terrestrial subsurface.</title>
        <authorList>
            <person name="Probst A.J."/>
            <person name="Ladd B."/>
            <person name="Jarett J.K."/>
            <person name="Geller-Mcgrath D.E."/>
            <person name="Sieber C.M.K."/>
            <person name="Emerson J.B."/>
            <person name="Anantharaman K."/>
            <person name="Thomas B.C."/>
            <person name="Malmstrom R."/>
            <person name="Stieglmeier M."/>
            <person name="Klingl A."/>
            <person name="Woyke T."/>
            <person name="Ryan C.M."/>
            <person name="Banfield J.F."/>
        </authorList>
    </citation>
    <scope>NUCLEOTIDE SEQUENCE [LARGE SCALE GENOMIC DNA]</scope>
</reference>
<proteinExistence type="predicted"/>
<comment type="caution">
    <text evidence="1">The sequence shown here is derived from an EMBL/GenBank/DDBJ whole genome shotgun (WGS) entry which is preliminary data.</text>
</comment>
<evidence type="ECO:0000313" key="2">
    <source>
        <dbReference type="Proteomes" id="UP000228635"/>
    </source>
</evidence>